<dbReference type="Pfam" id="PF00652">
    <property type="entry name" value="Ricin_B_lectin"/>
    <property type="match status" value="1"/>
</dbReference>
<organism evidence="3 4">
    <name type="scientific">Pholiota conissans</name>
    <dbReference type="NCBI Taxonomy" id="109636"/>
    <lineage>
        <taxon>Eukaryota</taxon>
        <taxon>Fungi</taxon>
        <taxon>Dikarya</taxon>
        <taxon>Basidiomycota</taxon>
        <taxon>Agaricomycotina</taxon>
        <taxon>Agaricomycetes</taxon>
        <taxon>Agaricomycetidae</taxon>
        <taxon>Agaricales</taxon>
        <taxon>Agaricineae</taxon>
        <taxon>Strophariaceae</taxon>
        <taxon>Pholiota</taxon>
    </lineage>
</organism>
<dbReference type="Proteomes" id="UP000807469">
    <property type="component" value="Unassembled WGS sequence"/>
</dbReference>
<protein>
    <recommendedName>
        <fullName evidence="2">Ricin B lectin domain-containing protein</fullName>
    </recommendedName>
</protein>
<feature type="domain" description="Ricin B lectin" evidence="2">
    <location>
        <begin position="35"/>
        <end position="168"/>
    </location>
</feature>
<evidence type="ECO:0000256" key="1">
    <source>
        <dbReference type="SAM" id="SignalP"/>
    </source>
</evidence>
<dbReference type="Gene3D" id="2.80.10.50">
    <property type="match status" value="2"/>
</dbReference>
<reference evidence="3" key="1">
    <citation type="submission" date="2020-11" db="EMBL/GenBank/DDBJ databases">
        <authorList>
            <consortium name="DOE Joint Genome Institute"/>
            <person name="Ahrendt S."/>
            <person name="Riley R."/>
            <person name="Andreopoulos W."/>
            <person name="Labutti K."/>
            <person name="Pangilinan J."/>
            <person name="Ruiz-Duenas F.J."/>
            <person name="Barrasa J.M."/>
            <person name="Sanchez-Garcia M."/>
            <person name="Camarero S."/>
            <person name="Miyauchi S."/>
            <person name="Serrano A."/>
            <person name="Linde D."/>
            <person name="Babiker R."/>
            <person name="Drula E."/>
            <person name="Ayuso-Fernandez I."/>
            <person name="Pacheco R."/>
            <person name="Padilla G."/>
            <person name="Ferreira P."/>
            <person name="Barriuso J."/>
            <person name="Kellner H."/>
            <person name="Castanera R."/>
            <person name="Alfaro M."/>
            <person name="Ramirez L."/>
            <person name="Pisabarro A.G."/>
            <person name="Kuo A."/>
            <person name="Tritt A."/>
            <person name="Lipzen A."/>
            <person name="He G."/>
            <person name="Yan M."/>
            <person name="Ng V."/>
            <person name="Cullen D."/>
            <person name="Martin F."/>
            <person name="Rosso M.-N."/>
            <person name="Henrissat B."/>
            <person name="Hibbett D."/>
            <person name="Martinez A.T."/>
            <person name="Grigoriev I.V."/>
        </authorList>
    </citation>
    <scope>NUCLEOTIDE SEQUENCE</scope>
    <source>
        <strain evidence="3">CIRM-BRFM 674</strain>
    </source>
</reference>
<dbReference type="SUPFAM" id="SSF50370">
    <property type="entry name" value="Ricin B-like lectins"/>
    <property type="match status" value="2"/>
</dbReference>
<dbReference type="InterPro" id="IPR035992">
    <property type="entry name" value="Ricin_B-like_lectins"/>
</dbReference>
<dbReference type="SMART" id="SM00458">
    <property type="entry name" value="RICIN"/>
    <property type="match status" value="2"/>
</dbReference>
<proteinExistence type="predicted"/>
<dbReference type="EMBL" id="MU155163">
    <property type="protein sequence ID" value="KAF9482657.1"/>
    <property type="molecule type" value="Genomic_DNA"/>
</dbReference>
<evidence type="ECO:0000259" key="2">
    <source>
        <dbReference type="SMART" id="SM00458"/>
    </source>
</evidence>
<dbReference type="OrthoDB" id="6770063at2759"/>
<keyword evidence="4" id="KW-1185">Reference proteome</keyword>
<name>A0A9P5Z7Z8_9AGAR</name>
<evidence type="ECO:0000313" key="3">
    <source>
        <dbReference type="EMBL" id="KAF9482657.1"/>
    </source>
</evidence>
<accession>A0A9P5Z7Z8</accession>
<dbReference type="PROSITE" id="PS50231">
    <property type="entry name" value="RICIN_B_LECTIN"/>
    <property type="match status" value="2"/>
</dbReference>
<feature type="domain" description="Ricin B lectin" evidence="2">
    <location>
        <begin position="175"/>
        <end position="317"/>
    </location>
</feature>
<dbReference type="Pfam" id="PF14200">
    <property type="entry name" value="RicinB_lectin_2"/>
    <property type="match status" value="1"/>
</dbReference>
<dbReference type="AlphaFoldDB" id="A0A9P5Z7Z8"/>
<sequence>MHFFSIASVLVLTAVRANAGIPAAGDLIQIQPPTSGSFPRAPCLTAVSAANGTAVIINDCTFGEQQRGWDVVAGGATSGAGTPGAIKIFNSFCLEVTGGVNASGTKVEINSCVDGDPNQKWQWNSDGTVQWAGTNKCLDLTDGNMNNGNQMQIWTCIAGNQNQQWTSNALTNPANEVVLASDTSLCMAANSSANGAPVFITPCSDTTSHKVWTLPQIGHGNSGRYELAFGAGGTAPIKCLDVTDGQMVPGTKLQLWDCTPATNINQFFIPTGVIRWDATGLLNGLCVDLTDGIKNKGNQLQIWNCTAGNNNQFWNDVAPPQTAI</sequence>
<feature type="chain" id="PRO_5040363733" description="Ricin B lectin domain-containing protein" evidence="1">
    <location>
        <begin position="20"/>
        <end position="324"/>
    </location>
</feature>
<dbReference type="CDD" id="cd00161">
    <property type="entry name" value="beta-trefoil_Ricin-like"/>
    <property type="match status" value="2"/>
</dbReference>
<feature type="signal peptide" evidence="1">
    <location>
        <begin position="1"/>
        <end position="19"/>
    </location>
</feature>
<evidence type="ECO:0000313" key="4">
    <source>
        <dbReference type="Proteomes" id="UP000807469"/>
    </source>
</evidence>
<keyword evidence="1" id="KW-0732">Signal</keyword>
<comment type="caution">
    <text evidence="3">The sequence shown here is derived from an EMBL/GenBank/DDBJ whole genome shotgun (WGS) entry which is preliminary data.</text>
</comment>
<dbReference type="InterPro" id="IPR000772">
    <property type="entry name" value="Ricin_B_lectin"/>
</dbReference>
<gene>
    <name evidence="3" type="ORF">BDN70DRAFT_853004</name>
</gene>